<dbReference type="GeneID" id="41330212"/>
<sequence length="154" mass="18040">MEQDEQEEKKQISYGKLMQKKDFDENTFIPNSVREKIKNTPFYLFIFIPADDLIKLSIFPCQNSDVKKILIRLKEFSPDLVKGISDVLKKFNLDIGTIHTTGLCFEAINCFYETYIDAATLREKNISIEKVRDEFLHVQRVREVKIIDIDIDSN</sequence>
<keyword evidence="2" id="KW-1185">Reference proteome</keyword>
<gene>
    <name evidence="1" type="ORF">DSAG12_02222</name>
</gene>
<dbReference type="Proteomes" id="UP000321408">
    <property type="component" value="Chromosome"/>
</dbReference>
<protein>
    <submittedName>
        <fullName evidence="1">Uncharacterized protein</fullName>
    </submittedName>
</protein>
<dbReference type="KEGG" id="psyt:DSAG12_02222"/>
<organism evidence="1 2">
    <name type="scientific">Promethearchaeum syntrophicum</name>
    <dbReference type="NCBI Taxonomy" id="2594042"/>
    <lineage>
        <taxon>Archaea</taxon>
        <taxon>Promethearchaeati</taxon>
        <taxon>Promethearchaeota</taxon>
        <taxon>Promethearchaeia</taxon>
        <taxon>Promethearchaeales</taxon>
        <taxon>Promethearchaeaceae</taxon>
        <taxon>Promethearchaeum</taxon>
    </lineage>
</organism>
<name>A0A5B9DBB3_9ARCH</name>
<evidence type="ECO:0000313" key="1">
    <source>
        <dbReference type="EMBL" id="QEE16392.1"/>
    </source>
</evidence>
<reference evidence="1 2" key="2">
    <citation type="journal article" date="2024" name="Int. J. Syst. Evol. Microbiol.">
        <title>Promethearchaeum syntrophicum gen. nov., sp. nov., an anaerobic, obligately syntrophic archaeon, the first isolate of the lineage 'Asgard' archaea, and proposal of the new archaeal phylum Promethearchaeota phyl. nov. and kingdom Promethearchaeati regn. nov.</title>
        <authorList>
            <person name="Imachi H."/>
            <person name="Nobu M.K."/>
            <person name="Kato S."/>
            <person name="Takaki Y."/>
            <person name="Miyazaki M."/>
            <person name="Miyata M."/>
            <person name="Ogawara M."/>
            <person name="Saito Y."/>
            <person name="Sakai S."/>
            <person name="Tahara Y.O."/>
            <person name="Takano Y."/>
            <person name="Tasumi E."/>
            <person name="Uematsu K."/>
            <person name="Yoshimura T."/>
            <person name="Itoh T."/>
            <person name="Ohkuma M."/>
            <person name="Takai K."/>
        </authorList>
    </citation>
    <scope>NUCLEOTIDE SEQUENCE [LARGE SCALE GENOMIC DNA]</scope>
    <source>
        <strain evidence="1 2">MK-D1</strain>
    </source>
</reference>
<proteinExistence type="predicted"/>
<reference evidence="1 2" key="1">
    <citation type="journal article" date="2020" name="Nature">
        <title>Isolation of an archaeon at the prokaryote-eukaryote interface.</title>
        <authorList>
            <person name="Imachi H."/>
            <person name="Nobu M.K."/>
            <person name="Nakahara N."/>
            <person name="Morono Y."/>
            <person name="Ogawara M."/>
            <person name="Takaki Y."/>
            <person name="Takano Y."/>
            <person name="Uematsu K."/>
            <person name="Ikuta T."/>
            <person name="Ito M."/>
            <person name="Matsui Y."/>
            <person name="Miyazaki M."/>
            <person name="Murata K."/>
            <person name="Saito Y."/>
            <person name="Sakai S."/>
            <person name="Song C."/>
            <person name="Tasumi E."/>
            <person name="Yamanaka Y."/>
            <person name="Yamaguchi T."/>
            <person name="Kamagata Y."/>
            <person name="Tamaki H."/>
            <person name="Takai K."/>
        </authorList>
    </citation>
    <scope>NUCLEOTIDE SEQUENCE [LARGE SCALE GENOMIC DNA]</scope>
    <source>
        <strain evidence="1 2">MK-D1</strain>
    </source>
</reference>
<evidence type="ECO:0000313" key="2">
    <source>
        <dbReference type="Proteomes" id="UP000321408"/>
    </source>
</evidence>
<dbReference type="EMBL" id="CP042905">
    <property type="protein sequence ID" value="QEE16392.1"/>
    <property type="molecule type" value="Genomic_DNA"/>
</dbReference>
<dbReference type="RefSeq" id="WP_147663274.1">
    <property type="nucleotide sequence ID" value="NZ_CP042905.2"/>
</dbReference>
<dbReference type="AlphaFoldDB" id="A0A5B9DBB3"/>
<accession>A0A5B9DBB3</accession>